<sequence length="528" mass="59849">MVQCLVIFLCVFISQCYGNYGDKDQVVTSKGLILGDRWDGYSTFLGVPYAKVDLENPFGPALEYPKFDTPLIANDSSVVCPQVYFNDNGTIQCLNLNIYVPHTASKKNLRPILVWFHGGGFVFGSGGEYGGQHLVKKDIIVITVNYRLGAYGFLCLDNPTVPGNQGLKDQIEALRWIRSHIVHFGGDANQVTIAGESYGGGAVDLHLYSKYETLFHKAIVQSGSMYVTEGIFVKPDHKAAIKLARHLGYDVSITSEALRILARAKPSEVNAATRNMSMILTVCAEKEFIGVPNFITENPFHLGNTDRIDGMPIMIGYTSQEMLFEFANKPQSYYDNLGDPFALQIEKTFVFSQKESEKISSIIRHFYLGYKEIGPDAQSELSNFLSDFAINYGVEWSTNRYIEQGGRVYKYLFSYTGASDYRNITGSGASHTEELKFLFDWIWAAPLINSEQLMMRERMIRMWANFVKHGNPTPADFQPLHWPSATETSRPYMNIDLDMQVKKSPFRHRMAFWNLFWHSYTKNNFLLN</sequence>
<dbReference type="GeneID" id="118277112"/>
<dbReference type="InterPro" id="IPR050309">
    <property type="entry name" value="Type-B_Carboxylest/Lipase"/>
</dbReference>
<accession>A0A9R0DFV4</accession>
<gene>
    <name evidence="5" type="primary">LOC118277112</name>
</gene>
<keyword evidence="4" id="KW-1185">Reference proteome</keyword>
<keyword evidence="1" id="KW-0325">Glycoprotein</keyword>
<name>A0A9R0DFV4_SPOFR</name>
<dbReference type="RefSeq" id="XP_035451693.2">
    <property type="nucleotide sequence ID" value="XM_035595800.2"/>
</dbReference>
<dbReference type="PANTHER" id="PTHR11559">
    <property type="entry name" value="CARBOXYLESTERASE"/>
    <property type="match status" value="1"/>
</dbReference>
<evidence type="ECO:0000259" key="3">
    <source>
        <dbReference type="Pfam" id="PF00135"/>
    </source>
</evidence>
<proteinExistence type="predicted"/>
<feature type="signal peptide" evidence="2">
    <location>
        <begin position="1"/>
        <end position="18"/>
    </location>
</feature>
<protein>
    <submittedName>
        <fullName evidence="5">Juvenile hormone esterase</fullName>
    </submittedName>
</protein>
<feature type="chain" id="PRO_5040188478" evidence="2">
    <location>
        <begin position="19"/>
        <end position="528"/>
    </location>
</feature>
<evidence type="ECO:0000256" key="2">
    <source>
        <dbReference type="SAM" id="SignalP"/>
    </source>
</evidence>
<dbReference type="Gene3D" id="3.40.50.1820">
    <property type="entry name" value="alpha/beta hydrolase"/>
    <property type="match status" value="1"/>
</dbReference>
<reference evidence="5" key="1">
    <citation type="submission" date="2025-08" db="UniProtKB">
        <authorList>
            <consortium name="RefSeq"/>
        </authorList>
    </citation>
    <scope>IDENTIFICATION</scope>
    <source>
        <tissue evidence="5">Whole larval tissue</tissue>
    </source>
</reference>
<keyword evidence="2" id="KW-0732">Signal</keyword>
<feature type="domain" description="Carboxylesterase type B" evidence="3">
    <location>
        <begin position="24"/>
        <end position="513"/>
    </location>
</feature>
<dbReference type="AlphaFoldDB" id="A0A9R0DFV4"/>
<dbReference type="InterPro" id="IPR002018">
    <property type="entry name" value="CarbesteraseB"/>
</dbReference>
<evidence type="ECO:0000313" key="5">
    <source>
        <dbReference type="RefSeq" id="XP_035451693.2"/>
    </source>
</evidence>
<dbReference type="Proteomes" id="UP000829999">
    <property type="component" value="Chromosome 10"/>
</dbReference>
<dbReference type="InterPro" id="IPR029058">
    <property type="entry name" value="AB_hydrolase_fold"/>
</dbReference>
<dbReference type="Pfam" id="PF00135">
    <property type="entry name" value="COesterase"/>
    <property type="match status" value="1"/>
</dbReference>
<organism evidence="4 5">
    <name type="scientific">Spodoptera frugiperda</name>
    <name type="common">Fall armyworm</name>
    <dbReference type="NCBI Taxonomy" id="7108"/>
    <lineage>
        <taxon>Eukaryota</taxon>
        <taxon>Metazoa</taxon>
        <taxon>Ecdysozoa</taxon>
        <taxon>Arthropoda</taxon>
        <taxon>Hexapoda</taxon>
        <taxon>Insecta</taxon>
        <taxon>Pterygota</taxon>
        <taxon>Neoptera</taxon>
        <taxon>Endopterygota</taxon>
        <taxon>Lepidoptera</taxon>
        <taxon>Glossata</taxon>
        <taxon>Ditrysia</taxon>
        <taxon>Noctuoidea</taxon>
        <taxon>Noctuidae</taxon>
        <taxon>Amphipyrinae</taxon>
        <taxon>Spodoptera</taxon>
    </lineage>
</organism>
<dbReference type="OrthoDB" id="3200163at2759"/>
<evidence type="ECO:0000256" key="1">
    <source>
        <dbReference type="ARBA" id="ARBA00023180"/>
    </source>
</evidence>
<evidence type="ECO:0000313" key="4">
    <source>
        <dbReference type="Proteomes" id="UP000829999"/>
    </source>
</evidence>
<dbReference type="SUPFAM" id="SSF53474">
    <property type="entry name" value="alpha/beta-Hydrolases"/>
    <property type="match status" value="1"/>
</dbReference>